<evidence type="ECO:0000256" key="10">
    <source>
        <dbReference type="ARBA" id="ARBA00022840"/>
    </source>
</evidence>
<dbReference type="GO" id="GO:0009398">
    <property type="term" value="P:FMN biosynthetic process"/>
    <property type="evidence" value="ECO:0007669"/>
    <property type="project" value="UniProtKB-UniRule"/>
</dbReference>
<dbReference type="SUPFAM" id="SSF82114">
    <property type="entry name" value="Riboflavin kinase-like"/>
    <property type="match status" value="1"/>
</dbReference>
<evidence type="ECO:0000256" key="11">
    <source>
        <dbReference type="ARBA" id="ARBA00023268"/>
    </source>
</evidence>
<dbReference type="SUPFAM" id="SSF52374">
    <property type="entry name" value="Nucleotidylyl transferase"/>
    <property type="match status" value="1"/>
</dbReference>
<dbReference type="SMART" id="SM00904">
    <property type="entry name" value="Flavokinase"/>
    <property type="match status" value="1"/>
</dbReference>
<keyword evidence="8 14" id="KW-0418">Kinase</keyword>
<dbReference type="NCBIfam" id="NF004160">
    <property type="entry name" value="PRK05627.1-3"/>
    <property type="match status" value="1"/>
</dbReference>
<evidence type="ECO:0000256" key="8">
    <source>
        <dbReference type="ARBA" id="ARBA00022777"/>
    </source>
</evidence>
<dbReference type="PIRSF" id="PIRSF004491">
    <property type="entry name" value="FAD_Synth"/>
    <property type="match status" value="1"/>
</dbReference>
<dbReference type="InterPro" id="IPR023465">
    <property type="entry name" value="Riboflavin_kinase_dom_sf"/>
</dbReference>
<evidence type="ECO:0000256" key="7">
    <source>
        <dbReference type="ARBA" id="ARBA00022741"/>
    </source>
</evidence>
<keyword evidence="3 14" id="KW-0285">Flavoprotein</keyword>
<comment type="similarity">
    <text evidence="14">Belongs to the ribF family.</text>
</comment>
<keyword evidence="6 14" id="KW-0548">Nucleotidyltransferase</keyword>
<dbReference type="InterPro" id="IPR015865">
    <property type="entry name" value="Riboflavin_kinase_bac/euk"/>
</dbReference>
<dbReference type="UniPathway" id="UPA00276">
    <property type="reaction ID" value="UER00406"/>
</dbReference>
<keyword evidence="10 14" id="KW-0067">ATP-binding</keyword>
<dbReference type="GO" id="GO:0003919">
    <property type="term" value="F:FMN adenylyltransferase activity"/>
    <property type="evidence" value="ECO:0007669"/>
    <property type="project" value="UniProtKB-UniRule"/>
</dbReference>
<evidence type="ECO:0000259" key="15">
    <source>
        <dbReference type="SMART" id="SM00904"/>
    </source>
</evidence>
<dbReference type="InterPro" id="IPR014729">
    <property type="entry name" value="Rossmann-like_a/b/a_fold"/>
</dbReference>
<evidence type="ECO:0000256" key="12">
    <source>
        <dbReference type="ARBA" id="ARBA00047880"/>
    </source>
</evidence>
<evidence type="ECO:0000256" key="6">
    <source>
        <dbReference type="ARBA" id="ARBA00022695"/>
    </source>
</evidence>
<keyword evidence="4 14" id="KW-0288">FMN</keyword>
<dbReference type="HOGENOM" id="CLU_048437_0_1_3"/>
<reference evidence="16" key="1">
    <citation type="submission" date="2009-01" db="EMBL/GenBank/DDBJ databases">
        <title>Complete sequence of chromosome Cyanothece sp. PCC 7425.</title>
        <authorList>
            <consortium name="US DOE Joint Genome Institute"/>
            <person name="Lucas S."/>
            <person name="Copeland A."/>
            <person name="Lapidus A."/>
            <person name="Glavina del Rio T."/>
            <person name="Dalin E."/>
            <person name="Tice H."/>
            <person name="Bruce D."/>
            <person name="Goodwin L."/>
            <person name="Pitluck S."/>
            <person name="Sims D."/>
            <person name="Meineke L."/>
            <person name="Brettin T."/>
            <person name="Detter J.C."/>
            <person name="Han C."/>
            <person name="Larimer F."/>
            <person name="Land M."/>
            <person name="Hauser L."/>
            <person name="Kyrpides N."/>
            <person name="Ovchinnikova G."/>
            <person name="Liberton M."/>
            <person name="Stoeckel J."/>
            <person name="Banerjee A."/>
            <person name="Singh A."/>
            <person name="Page L."/>
            <person name="Sato H."/>
            <person name="Zhao L."/>
            <person name="Sherman L."/>
            <person name="Pakrasi H."/>
            <person name="Richardson P."/>
        </authorList>
    </citation>
    <scope>NUCLEOTIDE SEQUENCE</scope>
    <source>
        <strain evidence="16">PCC 7425</strain>
    </source>
</reference>
<dbReference type="PANTHER" id="PTHR22749">
    <property type="entry name" value="RIBOFLAVIN KINASE/FMN ADENYLYLTRANSFERASE"/>
    <property type="match status" value="1"/>
</dbReference>
<dbReference type="GO" id="GO:0009231">
    <property type="term" value="P:riboflavin biosynthetic process"/>
    <property type="evidence" value="ECO:0007669"/>
    <property type="project" value="InterPro"/>
</dbReference>
<dbReference type="EC" id="2.7.7.2" evidence="14"/>
<feature type="domain" description="Riboflavin kinase" evidence="15">
    <location>
        <begin position="178"/>
        <end position="304"/>
    </location>
</feature>
<keyword evidence="7 14" id="KW-0547">Nucleotide-binding</keyword>
<dbReference type="NCBIfam" id="TIGR00083">
    <property type="entry name" value="ribF"/>
    <property type="match status" value="1"/>
</dbReference>
<organism evidence="16">
    <name type="scientific">Cyanothece sp. (strain PCC 7425 / ATCC 29141)</name>
    <dbReference type="NCBI Taxonomy" id="395961"/>
    <lineage>
        <taxon>Bacteria</taxon>
        <taxon>Bacillati</taxon>
        <taxon>Cyanobacteriota</taxon>
        <taxon>Cyanophyceae</taxon>
        <taxon>Gomontiellales</taxon>
        <taxon>Cyanothecaceae</taxon>
        <taxon>Cyanothece</taxon>
    </lineage>
</organism>
<dbReference type="EMBL" id="CP001344">
    <property type="protein sequence ID" value="ACL44742.1"/>
    <property type="molecule type" value="Genomic_DNA"/>
</dbReference>
<dbReference type="FunFam" id="3.40.50.620:FF:000021">
    <property type="entry name" value="Riboflavin biosynthesis protein"/>
    <property type="match status" value="1"/>
</dbReference>
<dbReference type="EC" id="2.7.1.26" evidence="14"/>
<dbReference type="UniPathway" id="UPA00277">
    <property type="reaction ID" value="UER00407"/>
</dbReference>
<keyword evidence="5 14" id="KW-0808">Transferase</keyword>
<dbReference type="InterPro" id="IPR015864">
    <property type="entry name" value="FAD_synthase"/>
</dbReference>
<keyword evidence="11" id="KW-0511">Multifunctional enzyme</keyword>
<evidence type="ECO:0000313" key="16">
    <source>
        <dbReference type="EMBL" id="ACL44742.1"/>
    </source>
</evidence>
<dbReference type="KEGG" id="cyn:Cyan7425_2384"/>
<comment type="pathway">
    <text evidence="1 14">Cofactor biosynthesis; FAD biosynthesis; FAD from FMN: step 1/1.</text>
</comment>
<dbReference type="CDD" id="cd02064">
    <property type="entry name" value="FAD_synthetase_N"/>
    <property type="match status" value="1"/>
</dbReference>
<dbReference type="AlphaFoldDB" id="B8HX51"/>
<dbReference type="OrthoDB" id="9803667at2"/>
<sequence>MWITSTLQTVLTPTILALGNFDGVHRGHQQVIASLQDLDIEAAYLTVVAFDPHPQEFFTGKPRLLLTPPEEKGQVLARLGVDQLVLLPFNERLASLSPQDFVEEVLVRQLQAKAISVGFNFCFGYQRAGTTEDLVAIATPAGVRVTIVPPQQFEQERISSSAIRKFLAEGAVERANQLLGRPYTLIGRVIGGDRRGRQLGFPTANLELPANKFLPQPGVYAVRVTGDGLGQQQFGVMNLGCRPTVQGTGTAVEVHLLDWSGDLYGQSLTVYLEKFLRPEQRFPSLEALQAQIRVDCQTARHLFDRFKLVDA</sequence>
<evidence type="ECO:0000256" key="2">
    <source>
        <dbReference type="ARBA" id="ARBA00005201"/>
    </source>
</evidence>
<dbReference type="Pfam" id="PF06574">
    <property type="entry name" value="FAD_syn"/>
    <property type="match status" value="1"/>
</dbReference>
<dbReference type="InterPro" id="IPR023468">
    <property type="entry name" value="Riboflavin_kinase"/>
</dbReference>
<evidence type="ECO:0000256" key="13">
    <source>
        <dbReference type="ARBA" id="ARBA00049494"/>
    </source>
</evidence>
<dbReference type="NCBIfam" id="NF004162">
    <property type="entry name" value="PRK05627.1-5"/>
    <property type="match status" value="1"/>
</dbReference>
<keyword evidence="9 14" id="KW-0274">FAD</keyword>
<dbReference type="InterPro" id="IPR002606">
    <property type="entry name" value="Riboflavin_kinase_bac"/>
</dbReference>
<dbReference type="eggNOG" id="COG0196">
    <property type="taxonomic scope" value="Bacteria"/>
</dbReference>
<comment type="catalytic activity">
    <reaction evidence="13 14">
        <text>FMN + ATP + H(+) = FAD + diphosphate</text>
        <dbReference type="Rhea" id="RHEA:17237"/>
        <dbReference type="ChEBI" id="CHEBI:15378"/>
        <dbReference type="ChEBI" id="CHEBI:30616"/>
        <dbReference type="ChEBI" id="CHEBI:33019"/>
        <dbReference type="ChEBI" id="CHEBI:57692"/>
        <dbReference type="ChEBI" id="CHEBI:58210"/>
        <dbReference type="EC" id="2.7.7.2"/>
    </reaction>
</comment>
<protein>
    <recommendedName>
        <fullName evidence="14">Riboflavin biosynthesis protein</fullName>
    </recommendedName>
    <domain>
        <recommendedName>
            <fullName evidence="14">Riboflavin kinase</fullName>
            <ecNumber evidence="14">2.7.1.26</ecNumber>
        </recommendedName>
        <alternativeName>
            <fullName evidence="14">Flavokinase</fullName>
        </alternativeName>
    </domain>
    <domain>
        <recommendedName>
            <fullName evidence="14">FMN adenylyltransferase</fullName>
            <ecNumber evidence="14">2.7.7.2</ecNumber>
        </recommendedName>
        <alternativeName>
            <fullName evidence="14">FAD pyrophosphorylase</fullName>
        </alternativeName>
        <alternativeName>
            <fullName evidence="14">FAD synthase</fullName>
        </alternativeName>
    </domain>
</protein>
<name>B8HX51_CYAP4</name>
<dbReference type="STRING" id="395961.Cyan7425_2384"/>
<dbReference type="GO" id="GO:0005524">
    <property type="term" value="F:ATP binding"/>
    <property type="evidence" value="ECO:0007669"/>
    <property type="project" value="UniProtKB-UniRule"/>
</dbReference>
<evidence type="ECO:0000256" key="3">
    <source>
        <dbReference type="ARBA" id="ARBA00022630"/>
    </source>
</evidence>
<evidence type="ECO:0000256" key="5">
    <source>
        <dbReference type="ARBA" id="ARBA00022679"/>
    </source>
</evidence>
<comment type="catalytic activity">
    <reaction evidence="12 14">
        <text>riboflavin + ATP = FMN + ADP + H(+)</text>
        <dbReference type="Rhea" id="RHEA:14357"/>
        <dbReference type="ChEBI" id="CHEBI:15378"/>
        <dbReference type="ChEBI" id="CHEBI:30616"/>
        <dbReference type="ChEBI" id="CHEBI:57986"/>
        <dbReference type="ChEBI" id="CHEBI:58210"/>
        <dbReference type="ChEBI" id="CHEBI:456216"/>
        <dbReference type="EC" id="2.7.1.26"/>
    </reaction>
</comment>
<evidence type="ECO:0000256" key="14">
    <source>
        <dbReference type="PIRNR" id="PIRNR004491"/>
    </source>
</evidence>
<accession>B8HX51</accession>
<dbReference type="Gene3D" id="2.40.30.30">
    <property type="entry name" value="Riboflavin kinase-like"/>
    <property type="match status" value="1"/>
</dbReference>
<dbReference type="Gene3D" id="3.40.50.620">
    <property type="entry name" value="HUPs"/>
    <property type="match status" value="1"/>
</dbReference>
<evidence type="ECO:0000256" key="1">
    <source>
        <dbReference type="ARBA" id="ARBA00004726"/>
    </source>
</evidence>
<gene>
    <name evidence="16" type="ordered locus">Cyan7425_2384</name>
</gene>
<dbReference type="Pfam" id="PF01687">
    <property type="entry name" value="Flavokinase"/>
    <property type="match status" value="1"/>
</dbReference>
<proteinExistence type="inferred from homology"/>
<dbReference type="GO" id="GO:0006747">
    <property type="term" value="P:FAD biosynthetic process"/>
    <property type="evidence" value="ECO:0007669"/>
    <property type="project" value="UniProtKB-UniRule"/>
</dbReference>
<comment type="pathway">
    <text evidence="2 14">Cofactor biosynthesis; FMN biosynthesis; FMN from riboflavin (ATP route): step 1/1.</text>
</comment>
<dbReference type="PANTHER" id="PTHR22749:SF6">
    <property type="entry name" value="RIBOFLAVIN KINASE"/>
    <property type="match status" value="1"/>
</dbReference>
<dbReference type="GO" id="GO:0008531">
    <property type="term" value="F:riboflavin kinase activity"/>
    <property type="evidence" value="ECO:0007669"/>
    <property type="project" value="UniProtKB-UniRule"/>
</dbReference>
<evidence type="ECO:0000256" key="9">
    <source>
        <dbReference type="ARBA" id="ARBA00022827"/>
    </source>
</evidence>
<evidence type="ECO:0000256" key="4">
    <source>
        <dbReference type="ARBA" id="ARBA00022643"/>
    </source>
</evidence>